<keyword evidence="2" id="KW-1185">Reference proteome</keyword>
<evidence type="ECO:0000313" key="1">
    <source>
        <dbReference type="EMBL" id="RAK53724.1"/>
    </source>
</evidence>
<dbReference type="EMBL" id="QFYQ01000001">
    <property type="protein sequence ID" value="RAK53724.1"/>
    <property type="molecule type" value="Genomic_DNA"/>
</dbReference>
<evidence type="ECO:0000313" key="2">
    <source>
        <dbReference type="Proteomes" id="UP000249254"/>
    </source>
</evidence>
<reference evidence="2" key="1">
    <citation type="submission" date="2018-05" db="EMBL/GenBank/DDBJ databases">
        <authorList>
            <person name="Li X."/>
        </authorList>
    </citation>
    <scope>NUCLEOTIDE SEQUENCE [LARGE SCALE GENOMIC DNA]</scope>
    <source>
        <strain evidence="2">LX32</strain>
    </source>
</reference>
<dbReference type="RefSeq" id="WP_111527476.1">
    <property type="nucleotide sequence ID" value="NZ_JBHRSG010000005.1"/>
</dbReference>
<proteinExistence type="predicted"/>
<organism evidence="1 2">
    <name type="scientific">Phenylobacterium soli</name>
    <dbReference type="NCBI Taxonomy" id="2170551"/>
    <lineage>
        <taxon>Bacteria</taxon>
        <taxon>Pseudomonadati</taxon>
        <taxon>Pseudomonadota</taxon>
        <taxon>Alphaproteobacteria</taxon>
        <taxon>Caulobacterales</taxon>
        <taxon>Caulobacteraceae</taxon>
        <taxon>Phenylobacterium</taxon>
    </lineage>
</organism>
<sequence length="104" mass="10833">MLVAILAAGLVQGAQPAPGVRVIQGFGPTLAKPACQAATIQTAAPVDPALLLRPQDRARVKYRRLGELPKANHEIAVLRQVEGCTAPVVVSYEVELDGRAAGGQ</sequence>
<protein>
    <submittedName>
        <fullName evidence="1">Uncharacterized protein</fullName>
    </submittedName>
</protein>
<name>A0A328AJZ3_9CAUL</name>
<dbReference type="Proteomes" id="UP000249254">
    <property type="component" value="Unassembled WGS sequence"/>
</dbReference>
<gene>
    <name evidence="1" type="ORF">DJ017_03870</name>
</gene>
<dbReference type="AlphaFoldDB" id="A0A328AJZ3"/>
<dbReference type="OrthoDB" id="7192088at2"/>
<accession>A0A328AJZ3</accession>
<comment type="caution">
    <text evidence="1">The sequence shown here is derived from an EMBL/GenBank/DDBJ whole genome shotgun (WGS) entry which is preliminary data.</text>
</comment>